<evidence type="ECO:0000313" key="9">
    <source>
        <dbReference type="EMBL" id="MBB5055805.1"/>
    </source>
</evidence>
<dbReference type="Pfam" id="PF00528">
    <property type="entry name" value="BPD_transp_1"/>
    <property type="match status" value="1"/>
</dbReference>
<dbReference type="GO" id="GO:0005886">
    <property type="term" value="C:plasma membrane"/>
    <property type="evidence" value="ECO:0007669"/>
    <property type="project" value="UniProtKB-SubCell"/>
</dbReference>
<keyword evidence="10" id="KW-1185">Reference proteome</keyword>
<feature type="transmembrane region" description="Helical" evidence="7">
    <location>
        <begin position="132"/>
        <end position="161"/>
    </location>
</feature>
<protein>
    <submittedName>
        <fullName evidence="9">Peptide/nickel transport system permease protein</fullName>
    </submittedName>
</protein>
<name>A0A7W8E357_9BACT</name>
<keyword evidence="3" id="KW-1003">Cell membrane</keyword>
<feature type="transmembrane region" description="Helical" evidence="7">
    <location>
        <begin position="91"/>
        <end position="112"/>
    </location>
</feature>
<gene>
    <name evidence="9" type="ORF">HDF16_000474</name>
</gene>
<evidence type="ECO:0000256" key="3">
    <source>
        <dbReference type="ARBA" id="ARBA00022475"/>
    </source>
</evidence>
<feature type="transmembrane region" description="Helical" evidence="7">
    <location>
        <begin position="6"/>
        <end position="23"/>
    </location>
</feature>
<comment type="subcellular location">
    <subcellularLocation>
        <location evidence="1">Cell membrane</location>
        <topology evidence="1">Multi-pass membrane protein</topology>
    </subcellularLocation>
</comment>
<accession>A0A7W8E357</accession>
<feature type="transmembrane region" description="Helical" evidence="7">
    <location>
        <begin position="248"/>
        <end position="266"/>
    </location>
</feature>
<evidence type="ECO:0000256" key="6">
    <source>
        <dbReference type="ARBA" id="ARBA00023136"/>
    </source>
</evidence>
<keyword evidence="5 7" id="KW-1133">Transmembrane helix</keyword>
<sequence>MATVVLLVIVGSIVLVRFAPGYLSDAREMDARYAEGARNELATEAARSGSVGGMLWSEVRGLLRRDLGVSRQYEVPVVELVRPCLAVTVGLLLKSMMLAWIIAGCTATISNWGRSPVSLPGRLCHLTSTVLLAVPIGAMATMCLLADSGGPLLVLTTLLAARDFKFLDRMLRKAWNDPHLLHARAQGVSTPELIRVHLLPGIMPQLGSLATLSILTALGAMVPVEVIFSTPGIGQLAWNAAMNRDLPVLLAVTVMMAIAVTASGFGTGSRPATEWQTA</sequence>
<proteinExistence type="predicted"/>
<keyword evidence="2" id="KW-0813">Transport</keyword>
<reference evidence="9 10" key="1">
    <citation type="submission" date="2020-08" db="EMBL/GenBank/DDBJ databases">
        <title>Genomic Encyclopedia of Type Strains, Phase IV (KMG-V): Genome sequencing to study the core and pangenomes of soil and plant-associated prokaryotes.</title>
        <authorList>
            <person name="Whitman W."/>
        </authorList>
    </citation>
    <scope>NUCLEOTIDE SEQUENCE [LARGE SCALE GENOMIC DNA]</scope>
    <source>
        <strain evidence="9 10">M8UP14</strain>
    </source>
</reference>
<evidence type="ECO:0000256" key="2">
    <source>
        <dbReference type="ARBA" id="ARBA00022448"/>
    </source>
</evidence>
<evidence type="ECO:0000259" key="8">
    <source>
        <dbReference type="Pfam" id="PF00528"/>
    </source>
</evidence>
<feature type="domain" description="ABC transmembrane type-1" evidence="8">
    <location>
        <begin position="114"/>
        <end position="263"/>
    </location>
</feature>
<dbReference type="PANTHER" id="PTHR30465">
    <property type="entry name" value="INNER MEMBRANE ABC TRANSPORTER"/>
    <property type="match status" value="1"/>
</dbReference>
<evidence type="ECO:0000256" key="7">
    <source>
        <dbReference type="SAM" id="Phobius"/>
    </source>
</evidence>
<feature type="transmembrane region" description="Helical" evidence="7">
    <location>
        <begin position="206"/>
        <end position="228"/>
    </location>
</feature>
<keyword evidence="4 7" id="KW-0812">Transmembrane</keyword>
<dbReference type="SUPFAM" id="SSF161098">
    <property type="entry name" value="MetI-like"/>
    <property type="match status" value="1"/>
</dbReference>
<dbReference type="InterPro" id="IPR035906">
    <property type="entry name" value="MetI-like_sf"/>
</dbReference>
<evidence type="ECO:0000256" key="5">
    <source>
        <dbReference type="ARBA" id="ARBA00022989"/>
    </source>
</evidence>
<dbReference type="EMBL" id="JACHIP010000001">
    <property type="protein sequence ID" value="MBB5055805.1"/>
    <property type="molecule type" value="Genomic_DNA"/>
</dbReference>
<keyword evidence="6 7" id="KW-0472">Membrane</keyword>
<evidence type="ECO:0000313" key="10">
    <source>
        <dbReference type="Proteomes" id="UP000540989"/>
    </source>
</evidence>
<dbReference type="CDD" id="cd06261">
    <property type="entry name" value="TM_PBP2"/>
    <property type="match status" value="1"/>
</dbReference>
<dbReference type="RefSeq" id="WP_184213551.1">
    <property type="nucleotide sequence ID" value="NZ_JACHIP010000001.1"/>
</dbReference>
<dbReference type="InterPro" id="IPR000515">
    <property type="entry name" value="MetI-like"/>
</dbReference>
<evidence type="ECO:0000256" key="1">
    <source>
        <dbReference type="ARBA" id="ARBA00004651"/>
    </source>
</evidence>
<dbReference type="PANTHER" id="PTHR30465:SF0">
    <property type="entry name" value="OLIGOPEPTIDE TRANSPORT SYSTEM PERMEASE PROTEIN APPB"/>
    <property type="match status" value="1"/>
</dbReference>
<organism evidence="9 10">
    <name type="scientific">Granulicella aggregans</name>
    <dbReference type="NCBI Taxonomy" id="474949"/>
    <lineage>
        <taxon>Bacteria</taxon>
        <taxon>Pseudomonadati</taxon>
        <taxon>Acidobacteriota</taxon>
        <taxon>Terriglobia</taxon>
        <taxon>Terriglobales</taxon>
        <taxon>Acidobacteriaceae</taxon>
        <taxon>Granulicella</taxon>
    </lineage>
</organism>
<dbReference type="GO" id="GO:0055085">
    <property type="term" value="P:transmembrane transport"/>
    <property type="evidence" value="ECO:0007669"/>
    <property type="project" value="InterPro"/>
</dbReference>
<dbReference type="Proteomes" id="UP000540989">
    <property type="component" value="Unassembled WGS sequence"/>
</dbReference>
<evidence type="ECO:0000256" key="4">
    <source>
        <dbReference type="ARBA" id="ARBA00022692"/>
    </source>
</evidence>
<dbReference type="AlphaFoldDB" id="A0A7W8E357"/>
<comment type="caution">
    <text evidence="9">The sequence shown here is derived from an EMBL/GenBank/DDBJ whole genome shotgun (WGS) entry which is preliminary data.</text>
</comment>